<dbReference type="Gene3D" id="3.40.50.1000">
    <property type="entry name" value="HAD superfamily/HAD-like"/>
    <property type="match status" value="1"/>
</dbReference>
<dbReference type="InterPro" id="IPR041492">
    <property type="entry name" value="HAD_2"/>
</dbReference>
<dbReference type="Pfam" id="PF13419">
    <property type="entry name" value="HAD_2"/>
    <property type="match status" value="1"/>
</dbReference>
<sequence>MKNQIKNLIFDVNETLLDLEPLSLSINNALGDQRASELWFSQLLYYSLVETITGSYHDFSSIAAAVFKMQARKYDKDFSDEKVTEILSPIKELQAYPEVAEALGILKDARFNLIAFSNGKPDVLNDQLEFAGIKHFFDHILSVEGGKRYKPHPDAYAYALKTGELEKQHTMMVAAHAWDISGAQRYGLRTAFIQRSGKYLFPLAEKPTIRTSNILNLVKELTV</sequence>
<evidence type="ECO:0000313" key="4">
    <source>
        <dbReference type="Proteomes" id="UP001139226"/>
    </source>
</evidence>
<dbReference type="SFLD" id="SFLDS00003">
    <property type="entry name" value="Haloacid_Dehalogenase"/>
    <property type="match status" value="1"/>
</dbReference>
<dbReference type="PANTHER" id="PTHR43316:SF3">
    <property type="entry name" value="HALOACID DEHALOGENASE, TYPE II (AFU_ORTHOLOGUE AFUA_2G07750)-RELATED"/>
    <property type="match status" value="1"/>
</dbReference>
<gene>
    <name evidence="3" type="ORF">ML462_03760</name>
</gene>
<dbReference type="RefSeq" id="WP_240712389.1">
    <property type="nucleotide sequence ID" value="NZ_JAKVTV010000001.1"/>
</dbReference>
<dbReference type="NCBIfam" id="TIGR01428">
    <property type="entry name" value="HAD_type_II"/>
    <property type="match status" value="1"/>
</dbReference>
<dbReference type="Proteomes" id="UP001139226">
    <property type="component" value="Unassembled WGS sequence"/>
</dbReference>
<proteinExistence type="inferred from homology"/>
<dbReference type="PRINTS" id="PR00413">
    <property type="entry name" value="HADHALOGNASE"/>
</dbReference>
<dbReference type="InterPro" id="IPR036412">
    <property type="entry name" value="HAD-like_sf"/>
</dbReference>
<evidence type="ECO:0000256" key="1">
    <source>
        <dbReference type="ARBA" id="ARBA00008106"/>
    </source>
</evidence>
<dbReference type="InterPro" id="IPR006328">
    <property type="entry name" value="2-HAD"/>
</dbReference>
<dbReference type="GO" id="GO:0019120">
    <property type="term" value="F:hydrolase activity, acting on acid halide bonds, in C-halide compounds"/>
    <property type="evidence" value="ECO:0007669"/>
    <property type="project" value="InterPro"/>
</dbReference>
<evidence type="ECO:0000313" key="3">
    <source>
        <dbReference type="EMBL" id="MCH4822280.1"/>
    </source>
</evidence>
<dbReference type="SFLD" id="SFLDG01129">
    <property type="entry name" value="C1.5:_HAD__Beta-PGM__Phosphata"/>
    <property type="match status" value="1"/>
</dbReference>
<comment type="similarity">
    <text evidence="1">Belongs to the HAD-like hydrolase superfamily. S-2-haloalkanoic acid dehalogenase family.</text>
</comment>
<dbReference type="EMBL" id="JAKVTV010000001">
    <property type="protein sequence ID" value="MCH4822280.1"/>
    <property type="molecule type" value="Genomic_DNA"/>
</dbReference>
<dbReference type="Gene3D" id="1.10.150.240">
    <property type="entry name" value="Putative phosphatase, domain 2"/>
    <property type="match status" value="1"/>
</dbReference>
<evidence type="ECO:0000256" key="2">
    <source>
        <dbReference type="ARBA" id="ARBA00022801"/>
    </source>
</evidence>
<dbReference type="AlphaFoldDB" id="A0A9X2A8F8"/>
<keyword evidence="2" id="KW-0378">Hydrolase</keyword>
<dbReference type="CDD" id="cd02588">
    <property type="entry name" value="HAD_L2-DEX"/>
    <property type="match status" value="1"/>
</dbReference>
<dbReference type="SUPFAM" id="SSF56784">
    <property type="entry name" value="HAD-like"/>
    <property type="match status" value="1"/>
</dbReference>
<name>A0A9X2A8F8_9FLAO</name>
<dbReference type="InterPro" id="IPR006439">
    <property type="entry name" value="HAD-SF_hydro_IA"/>
</dbReference>
<dbReference type="InterPro" id="IPR023198">
    <property type="entry name" value="PGP-like_dom2"/>
</dbReference>
<dbReference type="PANTHER" id="PTHR43316">
    <property type="entry name" value="HYDROLASE, HALOACID DELAHOGENASE-RELATED"/>
    <property type="match status" value="1"/>
</dbReference>
<accession>A0A9X2A8F8</accession>
<comment type="caution">
    <text evidence="3">The sequence shown here is derived from an EMBL/GenBank/DDBJ whole genome shotgun (WGS) entry which is preliminary data.</text>
</comment>
<dbReference type="InterPro" id="IPR051540">
    <property type="entry name" value="S-2-haloacid_dehalogenase"/>
</dbReference>
<dbReference type="InterPro" id="IPR023214">
    <property type="entry name" value="HAD_sf"/>
</dbReference>
<reference evidence="3" key="1">
    <citation type="submission" date="2022-03" db="EMBL/GenBank/DDBJ databases">
        <title>Gramella crocea sp. nov., isolated from activated sludge of a seafood processing plant.</title>
        <authorList>
            <person name="Zhang X."/>
        </authorList>
    </citation>
    <scope>NUCLEOTIDE SEQUENCE</scope>
    <source>
        <strain evidence="3">YJ019</strain>
    </source>
</reference>
<protein>
    <submittedName>
        <fullName evidence="3">Haloacid dehalogenase type II</fullName>
    </submittedName>
</protein>
<dbReference type="NCBIfam" id="TIGR01493">
    <property type="entry name" value="HAD-SF-IA-v2"/>
    <property type="match status" value="1"/>
</dbReference>
<keyword evidence="4" id="KW-1185">Reference proteome</keyword>
<organism evidence="3 4">
    <name type="scientific">Christiangramia lutea</name>
    <dbReference type="NCBI Taxonomy" id="1607951"/>
    <lineage>
        <taxon>Bacteria</taxon>
        <taxon>Pseudomonadati</taxon>
        <taxon>Bacteroidota</taxon>
        <taxon>Flavobacteriia</taxon>
        <taxon>Flavobacteriales</taxon>
        <taxon>Flavobacteriaceae</taxon>
        <taxon>Christiangramia</taxon>
    </lineage>
</organism>